<keyword evidence="4 7" id="KW-0862">Zinc</keyword>
<comment type="similarity">
    <text evidence="1 8">Belongs to the beta-class carbonic anhydrase family.</text>
</comment>
<dbReference type="Proteomes" id="UP000188320">
    <property type="component" value="Unassembled WGS sequence"/>
</dbReference>
<evidence type="ECO:0000256" key="5">
    <source>
        <dbReference type="ARBA" id="ARBA00023239"/>
    </source>
</evidence>
<feature type="chain" id="PRO_5012390319" description="Carbonic anhydrase" evidence="9">
    <location>
        <begin position="26"/>
        <end position="245"/>
    </location>
</feature>
<keyword evidence="3 7" id="KW-0479">Metal-binding</keyword>
<evidence type="ECO:0000313" key="10">
    <source>
        <dbReference type="EMBL" id="OMH85650.1"/>
    </source>
</evidence>
<feature type="binding site" evidence="7">
    <location>
        <position position="125"/>
    </location>
    <ligand>
        <name>Zn(2+)</name>
        <dbReference type="ChEBI" id="CHEBI:29105"/>
    </ligand>
</feature>
<evidence type="ECO:0000256" key="3">
    <source>
        <dbReference type="ARBA" id="ARBA00022723"/>
    </source>
</evidence>
<dbReference type="GO" id="GO:0071244">
    <property type="term" value="P:cellular response to carbon dioxide"/>
    <property type="evidence" value="ECO:0007669"/>
    <property type="project" value="TreeGrafter"/>
</dbReference>
<feature type="binding site" evidence="7">
    <location>
        <position position="71"/>
    </location>
    <ligand>
        <name>Zn(2+)</name>
        <dbReference type="ChEBI" id="CHEBI:29105"/>
    </ligand>
</feature>
<dbReference type="SUPFAM" id="SSF53056">
    <property type="entry name" value="beta-carbonic anhydrase, cab"/>
    <property type="match status" value="1"/>
</dbReference>
<keyword evidence="9" id="KW-0732">Signal</keyword>
<keyword evidence="11" id="KW-1185">Reference proteome</keyword>
<dbReference type="EC" id="4.2.1.1" evidence="2 8"/>
<evidence type="ECO:0000256" key="8">
    <source>
        <dbReference type="RuleBase" id="RU003956"/>
    </source>
</evidence>
<organism evidence="10 11">
    <name type="scientific">Zancudomyces culisetae</name>
    <name type="common">Gut fungus</name>
    <name type="synonym">Smittium culisetae</name>
    <dbReference type="NCBI Taxonomy" id="1213189"/>
    <lineage>
        <taxon>Eukaryota</taxon>
        <taxon>Fungi</taxon>
        <taxon>Fungi incertae sedis</taxon>
        <taxon>Zoopagomycota</taxon>
        <taxon>Kickxellomycotina</taxon>
        <taxon>Harpellomycetes</taxon>
        <taxon>Harpellales</taxon>
        <taxon>Legeriomycetaceae</taxon>
        <taxon>Zancudomyces</taxon>
    </lineage>
</organism>
<evidence type="ECO:0000256" key="9">
    <source>
        <dbReference type="SAM" id="SignalP"/>
    </source>
</evidence>
<proteinExistence type="inferred from homology"/>
<evidence type="ECO:0000256" key="2">
    <source>
        <dbReference type="ARBA" id="ARBA00012925"/>
    </source>
</evidence>
<dbReference type="InterPro" id="IPR036874">
    <property type="entry name" value="Carbonic_anhydrase_sf"/>
</dbReference>
<feature type="binding site" evidence="7">
    <location>
        <position position="128"/>
    </location>
    <ligand>
        <name>Zn(2+)</name>
        <dbReference type="ChEBI" id="CHEBI:29105"/>
    </ligand>
</feature>
<comment type="function">
    <text evidence="8">Reversible hydration of carbon dioxide.</text>
</comment>
<evidence type="ECO:0000256" key="7">
    <source>
        <dbReference type="PIRSR" id="PIRSR601765-1"/>
    </source>
</evidence>
<sequence length="245" mass="27454">MRYSSPRVAMTSLFSAIALIHTVVGTPNIIDTVIKEDKTWSTGQVSKFGVEYFTSHLGGQKPDLLYIGCSDSRVPSDIFMNVTLGEVFTHRNIGNSIISRDPNTMSVIDYALNHLNVSTIAITGHSQCGGVKASMNPGELEDSIKTFIKPITKLYRKNKKYIDSLPTDQERQQFLVELNVKRLVRVASKLQSVKDRWRKGLPLAIYGLVYKLEDGSLNNLNVTVTKRNQFDRKHLPALWAKGLTL</sequence>
<feature type="binding site" evidence="7">
    <location>
        <position position="69"/>
    </location>
    <ligand>
        <name>Zn(2+)</name>
        <dbReference type="ChEBI" id="CHEBI:29105"/>
    </ligand>
</feature>
<dbReference type="AlphaFoldDB" id="A0A1R1PXE5"/>
<name>A0A1R1PXE5_ZANCU</name>
<comment type="cofactor">
    <cofactor evidence="7">
        <name>Zn(2+)</name>
        <dbReference type="ChEBI" id="CHEBI:29105"/>
    </cofactor>
    <text evidence="7">Binds 1 zinc ion per subunit.</text>
</comment>
<reference evidence="11" key="1">
    <citation type="submission" date="2017-01" db="EMBL/GenBank/DDBJ databases">
        <authorList>
            <person name="Wang Y."/>
            <person name="White M."/>
            <person name="Kvist S."/>
            <person name="Moncalvo J.-M."/>
        </authorList>
    </citation>
    <scope>NUCLEOTIDE SEQUENCE [LARGE SCALE GENOMIC DNA]</scope>
    <source>
        <strain evidence="11">COL-18-3</strain>
    </source>
</reference>
<dbReference type="GO" id="GO:0008270">
    <property type="term" value="F:zinc ion binding"/>
    <property type="evidence" value="ECO:0007669"/>
    <property type="project" value="UniProtKB-UniRule"/>
</dbReference>
<evidence type="ECO:0000256" key="6">
    <source>
        <dbReference type="ARBA" id="ARBA00048348"/>
    </source>
</evidence>
<evidence type="ECO:0000313" key="11">
    <source>
        <dbReference type="Proteomes" id="UP000188320"/>
    </source>
</evidence>
<dbReference type="GO" id="GO:0004089">
    <property type="term" value="F:carbonate dehydratase activity"/>
    <property type="evidence" value="ECO:0007669"/>
    <property type="project" value="UniProtKB-UniRule"/>
</dbReference>
<dbReference type="PANTHER" id="PTHR11002">
    <property type="entry name" value="CARBONIC ANHYDRASE"/>
    <property type="match status" value="1"/>
</dbReference>
<dbReference type="OrthoDB" id="10248475at2759"/>
<accession>A0A1R1PXE5</accession>
<comment type="catalytic activity">
    <reaction evidence="6 8">
        <text>hydrogencarbonate + H(+) = CO2 + H2O</text>
        <dbReference type="Rhea" id="RHEA:10748"/>
        <dbReference type="ChEBI" id="CHEBI:15377"/>
        <dbReference type="ChEBI" id="CHEBI:15378"/>
        <dbReference type="ChEBI" id="CHEBI:16526"/>
        <dbReference type="ChEBI" id="CHEBI:17544"/>
        <dbReference type="EC" id="4.2.1.1"/>
    </reaction>
</comment>
<dbReference type="PANTHER" id="PTHR11002:SF76">
    <property type="entry name" value="CARBONIC ANHYDRASE"/>
    <property type="match status" value="1"/>
</dbReference>
<dbReference type="EMBL" id="LSSK01000063">
    <property type="protein sequence ID" value="OMH85650.1"/>
    <property type="molecule type" value="Genomic_DNA"/>
</dbReference>
<comment type="caution">
    <text evidence="10">The sequence shown here is derived from an EMBL/GenBank/DDBJ whole genome shotgun (WGS) entry which is preliminary data.</text>
</comment>
<dbReference type="Pfam" id="PF00484">
    <property type="entry name" value="Pro_CA"/>
    <property type="match status" value="1"/>
</dbReference>
<dbReference type="Gene3D" id="3.40.1050.10">
    <property type="entry name" value="Carbonic anhydrase"/>
    <property type="match status" value="1"/>
</dbReference>
<keyword evidence="5 8" id="KW-0456">Lyase</keyword>
<dbReference type="SMART" id="SM00947">
    <property type="entry name" value="Pro_CA"/>
    <property type="match status" value="1"/>
</dbReference>
<protein>
    <recommendedName>
        <fullName evidence="2 8">Carbonic anhydrase</fullName>
        <ecNumber evidence="2 8">4.2.1.1</ecNumber>
    </recommendedName>
    <alternativeName>
        <fullName evidence="8">Carbonate dehydratase</fullName>
    </alternativeName>
</protein>
<evidence type="ECO:0000256" key="1">
    <source>
        <dbReference type="ARBA" id="ARBA00006217"/>
    </source>
</evidence>
<gene>
    <name evidence="10" type="ORF">AX774_g799</name>
</gene>
<evidence type="ECO:0000256" key="4">
    <source>
        <dbReference type="ARBA" id="ARBA00022833"/>
    </source>
</evidence>
<feature type="signal peptide" evidence="9">
    <location>
        <begin position="1"/>
        <end position="25"/>
    </location>
</feature>
<dbReference type="GO" id="GO:0034599">
    <property type="term" value="P:cellular response to oxidative stress"/>
    <property type="evidence" value="ECO:0007669"/>
    <property type="project" value="TreeGrafter"/>
</dbReference>
<dbReference type="InterPro" id="IPR001765">
    <property type="entry name" value="Carbonic_anhydrase"/>
</dbReference>